<proteinExistence type="inferred from homology"/>
<organism evidence="11 12">
    <name type="scientific">Oceanipulchritudo coccoides</name>
    <dbReference type="NCBI Taxonomy" id="2706888"/>
    <lineage>
        <taxon>Bacteria</taxon>
        <taxon>Pseudomonadati</taxon>
        <taxon>Verrucomicrobiota</taxon>
        <taxon>Opitutia</taxon>
        <taxon>Puniceicoccales</taxon>
        <taxon>Oceanipulchritudinaceae</taxon>
        <taxon>Oceanipulchritudo</taxon>
    </lineage>
</organism>
<dbReference type="InterPro" id="IPR001872">
    <property type="entry name" value="Peptidase_A8"/>
</dbReference>
<evidence type="ECO:0000256" key="8">
    <source>
        <dbReference type="ARBA" id="ARBA00023136"/>
    </source>
</evidence>
<dbReference type="GO" id="GO:0006508">
    <property type="term" value="P:proteolysis"/>
    <property type="evidence" value="ECO:0007669"/>
    <property type="project" value="UniProtKB-KW"/>
</dbReference>
<feature type="active site" evidence="9">
    <location>
        <position position="139"/>
    </location>
</feature>
<dbReference type="UniPathway" id="UPA00665"/>
<feature type="transmembrane region" description="Helical" evidence="9">
    <location>
        <begin position="114"/>
        <end position="133"/>
    </location>
</feature>
<dbReference type="EC" id="3.4.23.36" evidence="9"/>
<feature type="transmembrane region" description="Helical" evidence="9">
    <location>
        <begin position="24"/>
        <end position="43"/>
    </location>
</feature>
<evidence type="ECO:0000256" key="4">
    <source>
        <dbReference type="ARBA" id="ARBA00022692"/>
    </source>
</evidence>
<feature type="transmembrane region" description="Helical" evidence="9">
    <location>
        <begin position="84"/>
        <end position="102"/>
    </location>
</feature>
<keyword evidence="3 9" id="KW-0645">Protease</keyword>
<dbReference type="EMBL" id="JAAGNX010000002">
    <property type="protein sequence ID" value="NDV62814.1"/>
    <property type="molecule type" value="Genomic_DNA"/>
</dbReference>
<reference evidence="11 12" key="1">
    <citation type="submission" date="2020-02" db="EMBL/GenBank/DDBJ databases">
        <title>Albibacoteraceae fam. nov., the first described family within the subdivision 4 Verrucomicrobia.</title>
        <authorList>
            <person name="Xi F."/>
        </authorList>
    </citation>
    <scope>NUCLEOTIDE SEQUENCE [LARGE SCALE GENOMIC DNA]</scope>
    <source>
        <strain evidence="11 12">CK1056</strain>
    </source>
</reference>
<evidence type="ECO:0000256" key="5">
    <source>
        <dbReference type="ARBA" id="ARBA00022750"/>
    </source>
</evidence>
<dbReference type="HAMAP" id="MF_00161">
    <property type="entry name" value="LspA"/>
    <property type="match status" value="1"/>
</dbReference>
<evidence type="ECO:0000256" key="2">
    <source>
        <dbReference type="ARBA" id="ARBA00022475"/>
    </source>
</evidence>
<evidence type="ECO:0000256" key="9">
    <source>
        <dbReference type="HAMAP-Rule" id="MF_00161"/>
    </source>
</evidence>
<comment type="function">
    <text evidence="9">This protein specifically catalyzes the removal of signal peptides from prolipoproteins.</text>
</comment>
<gene>
    <name evidence="9 11" type="primary">lspA</name>
    <name evidence="11" type="ORF">G0Q06_10160</name>
</gene>
<dbReference type="PANTHER" id="PTHR33695:SF1">
    <property type="entry name" value="LIPOPROTEIN SIGNAL PEPTIDASE"/>
    <property type="match status" value="1"/>
</dbReference>
<keyword evidence="12" id="KW-1185">Reference proteome</keyword>
<evidence type="ECO:0000256" key="6">
    <source>
        <dbReference type="ARBA" id="ARBA00022801"/>
    </source>
</evidence>
<dbReference type="Pfam" id="PF01252">
    <property type="entry name" value="Peptidase_A8"/>
    <property type="match status" value="1"/>
</dbReference>
<comment type="similarity">
    <text evidence="1 9 10">Belongs to the peptidase A8 family.</text>
</comment>
<dbReference type="GO" id="GO:0005886">
    <property type="term" value="C:plasma membrane"/>
    <property type="evidence" value="ECO:0007669"/>
    <property type="project" value="UniProtKB-SubCell"/>
</dbReference>
<keyword evidence="7 9" id="KW-1133">Transmembrane helix</keyword>
<keyword evidence="8 9" id="KW-0472">Membrane</keyword>
<comment type="catalytic activity">
    <reaction evidence="9">
        <text>Release of signal peptides from bacterial membrane prolipoproteins. Hydrolyzes -Xaa-Yaa-Zaa-|-(S,diacylglyceryl)Cys-, in which Xaa is hydrophobic (preferably Leu), and Yaa (Ala or Ser) and Zaa (Gly or Ala) have small, neutral side chains.</text>
        <dbReference type="EC" id="3.4.23.36"/>
    </reaction>
</comment>
<sequence length="181" mass="20404">MTTGTTDQGAPSASPKSASGYCRFWIILSLILFMDQLSKWIIVDYSGLTMGLYPPFGGVEIIPGFFNIVYSINYGAAWGMLEGFAWLLILLAILVLVLIALFRDHLELAMRAQQWCFGLISGGIIGNTIDRLFRGHVVDFLDFHLPFYRWPTFNVADSAIVIGTFWYIYLQFRSPTANKID</sequence>
<comment type="subcellular location">
    <subcellularLocation>
        <location evidence="9">Cell membrane</location>
        <topology evidence="9">Multi-pass membrane protein</topology>
    </subcellularLocation>
</comment>
<accession>A0A6B2M3Y4</accession>
<dbReference type="GO" id="GO:0004190">
    <property type="term" value="F:aspartic-type endopeptidase activity"/>
    <property type="evidence" value="ECO:0007669"/>
    <property type="project" value="UniProtKB-UniRule"/>
</dbReference>
<protein>
    <recommendedName>
        <fullName evidence="9">Lipoprotein signal peptidase</fullName>
        <ecNumber evidence="9">3.4.23.36</ecNumber>
    </recommendedName>
    <alternativeName>
        <fullName evidence="9">Prolipoprotein signal peptidase</fullName>
    </alternativeName>
    <alternativeName>
        <fullName evidence="9">Signal peptidase II</fullName>
        <shortName evidence="9">SPase II</shortName>
    </alternativeName>
</protein>
<dbReference type="RefSeq" id="WP_163965350.1">
    <property type="nucleotide sequence ID" value="NZ_JAAGNX010000002.1"/>
</dbReference>
<comment type="caution">
    <text evidence="11">The sequence shown here is derived from an EMBL/GenBank/DDBJ whole genome shotgun (WGS) entry which is preliminary data.</text>
</comment>
<dbReference type="PANTHER" id="PTHR33695">
    <property type="entry name" value="LIPOPROTEIN SIGNAL PEPTIDASE"/>
    <property type="match status" value="1"/>
</dbReference>
<evidence type="ECO:0000256" key="7">
    <source>
        <dbReference type="ARBA" id="ARBA00022989"/>
    </source>
</evidence>
<comment type="pathway">
    <text evidence="9">Protein modification; lipoprotein biosynthesis (signal peptide cleavage).</text>
</comment>
<keyword evidence="2 9" id="KW-1003">Cell membrane</keyword>
<dbReference type="Proteomes" id="UP000478417">
    <property type="component" value="Unassembled WGS sequence"/>
</dbReference>
<keyword evidence="6 9" id="KW-0378">Hydrolase</keyword>
<keyword evidence="4 9" id="KW-0812">Transmembrane</keyword>
<keyword evidence="5 9" id="KW-0064">Aspartyl protease</keyword>
<evidence type="ECO:0000256" key="10">
    <source>
        <dbReference type="RuleBase" id="RU004181"/>
    </source>
</evidence>
<feature type="transmembrane region" description="Helical" evidence="9">
    <location>
        <begin position="153"/>
        <end position="170"/>
    </location>
</feature>
<name>A0A6B2M3Y4_9BACT</name>
<evidence type="ECO:0000313" key="11">
    <source>
        <dbReference type="EMBL" id="NDV62814.1"/>
    </source>
</evidence>
<dbReference type="AlphaFoldDB" id="A0A6B2M3Y4"/>
<evidence type="ECO:0000256" key="1">
    <source>
        <dbReference type="ARBA" id="ARBA00006139"/>
    </source>
</evidence>
<dbReference type="PRINTS" id="PR00781">
    <property type="entry name" value="LIPOSIGPTASE"/>
</dbReference>
<feature type="active site" evidence="9">
    <location>
        <position position="157"/>
    </location>
</feature>
<dbReference type="NCBIfam" id="TIGR00077">
    <property type="entry name" value="lspA"/>
    <property type="match status" value="1"/>
</dbReference>
<evidence type="ECO:0000313" key="12">
    <source>
        <dbReference type="Proteomes" id="UP000478417"/>
    </source>
</evidence>
<evidence type="ECO:0000256" key="3">
    <source>
        <dbReference type="ARBA" id="ARBA00022670"/>
    </source>
</evidence>